<accession>A0A8R1UYA3</accession>
<proteinExistence type="predicted"/>
<evidence type="ECO:0000313" key="1">
    <source>
        <dbReference type="EnsemblMetazoa" id="PPA42052.1"/>
    </source>
</evidence>
<dbReference type="EnsemblMetazoa" id="PPA42052.1">
    <property type="protein sequence ID" value="PPA42052.1"/>
    <property type="gene ID" value="WBGene00280421"/>
</dbReference>
<evidence type="ECO:0000313" key="2">
    <source>
        <dbReference type="Proteomes" id="UP000005239"/>
    </source>
</evidence>
<keyword evidence="2" id="KW-1185">Reference proteome</keyword>
<reference evidence="1" key="2">
    <citation type="submission" date="2022-06" db="UniProtKB">
        <authorList>
            <consortium name="EnsemblMetazoa"/>
        </authorList>
    </citation>
    <scope>IDENTIFICATION</scope>
    <source>
        <strain evidence="1">PS312</strain>
    </source>
</reference>
<protein>
    <submittedName>
        <fullName evidence="1">Uncharacterized protein</fullName>
    </submittedName>
</protein>
<organism evidence="1 2">
    <name type="scientific">Pristionchus pacificus</name>
    <name type="common">Parasitic nematode worm</name>
    <dbReference type="NCBI Taxonomy" id="54126"/>
    <lineage>
        <taxon>Eukaryota</taxon>
        <taxon>Metazoa</taxon>
        <taxon>Ecdysozoa</taxon>
        <taxon>Nematoda</taxon>
        <taxon>Chromadorea</taxon>
        <taxon>Rhabditida</taxon>
        <taxon>Rhabditina</taxon>
        <taxon>Diplogasteromorpha</taxon>
        <taxon>Diplogasteroidea</taxon>
        <taxon>Neodiplogasteridae</taxon>
        <taxon>Pristionchus</taxon>
    </lineage>
</organism>
<accession>A0A2A6C0M0</accession>
<name>A0A2A6C0M0_PRIPA</name>
<dbReference type="AlphaFoldDB" id="A0A2A6C0M0"/>
<gene>
    <name evidence="1" type="primary">WBGene00280421</name>
</gene>
<sequence length="629" mass="71252">LHVAQSPTLAPSSVQSDSHCQWVAPGRLLCSTVMTTRALCSATIFSLHNRESLMVPQPYKTSLNCLHIDFMVVFRVMARTLRVSGHVVEISKWLVYAMSSYEFRRAVLRNLRTFRKLNCLHPRVTIVNSSSSIVIPINPPDIAPKVISLTQIFVKTHNNSIDLLHETMTNDHKDYAIAKCIIITLCMTMSIATITTVIKTKQLRGSPIFCSVGYAISTNFIENLVVFYAHDFPSAMVGEDLLADENPSWVLLLMIQMGDTRPVAQAGGRGFSKLVMEESGGESGPPVASARMENGEWRMERGCEIVTIKLWEKIQFHGCIAFIAMTKWFAHMMNLLTMTAYYVVLLYDFEWFQRVRPYRFSAMIINTIVGALFAFPYVFSEFYGFTLESISWSYTNSESMNSTGNHFKAFAVIYASISWMFLVILTLITAAAGTVMFVFICRARKRSTHPTTSHKSFQILENEIMLISAFFGITLAYYIPVLSFNLTPLWYSEHSHALYEVLDIFEDLVENTKWKLYAFSSSRFRVALARTFHGRKGTKVKPVKIFVTTRGITSRIKMIAMFVALALSYYMRAIAFNDAPKILSKAQSGLLSRFALPKSVKRSRIAFNLRRNLSKCNNTPRPGKQIKGL</sequence>
<dbReference type="Proteomes" id="UP000005239">
    <property type="component" value="Unassembled WGS sequence"/>
</dbReference>
<reference evidence="2" key="1">
    <citation type="journal article" date="2008" name="Nat. Genet.">
        <title>The Pristionchus pacificus genome provides a unique perspective on nematode lifestyle and parasitism.</title>
        <authorList>
            <person name="Dieterich C."/>
            <person name="Clifton S.W."/>
            <person name="Schuster L.N."/>
            <person name="Chinwalla A."/>
            <person name="Delehaunty K."/>
            <person name="Dinkelacker I."/>
            <person name="Fulton L."/>
            <person name="Fulton R."/>
            <person name="Godfrey J."/>
            <person name="Minx P."/>
            <person name="Mitreva M."/>
            <person name="Roeseler W."/>
            <person name="Tian H."/>
            <person name="Witte H."/>
            <person name="Yang S.P."/>
            <person name="Wilson R.K."/>
            <person name="Sommer R.J."/>
        </authorList>
    </citation>
    <scope>NUCLEOTIDE SEQUENCE [LARGE SCALE GENOMIC DNA]</scope>
    <source>
        <strain evidence="2">PS312</strain>
    </source>
</reference>